<proteinExistence type="predicted"/>
<accession>A0A9P1CVI3</accession>
<dbReference type="EMBL" id="CAMXCT010002488">
    <property type="protein sequence ID" value="CAI3998484.1"/>
    <property type="molecule type" value="Genomic_DNA"/>
</dbReference>
<dbReference type="AlphaFoldDB" id="A0A9P1CVI3"/>
<feature type="region of interest" description="Disordered" evidence="1">
    <location>
        <begin position="1"/>
        <end position="82"/>
    </location>
</feature>
<comment type="caution">
    <text evidence="2">The sequence shown here is derived from an EMBL/GenBank/DDBJ whole genome shotgun (WGS) entry which is preliminary data.</text>
</comment>
<reference evidence="3 4" key="2">
    <citation type="submission" date="2024-05" db="EMBL/GenBank/DDBJ databases">
        <authorList>
            <person name="Chen Y."/>
            <person name="Shah S."/>
            <person name="Dougan E. K."/>
            <person name="Thang M."/>
            <person name="Chan C."/>
        </authorList>
    </citation>
    <scope>NUCLEOTIDE SEQUENCE [LARGE SCALE GENOMIC DNA]</scope>
</reference>
<reference evidence="2" key="1">
    <citation type="submission" date="2022-10" db="EMBL/GenBank/DDBJ databases">
        <authorList>
            <person name="Chen Y."/>
            <person name="Dougan E. K."/>
            <person name="Chan C."/>
            <person name="Rhodes N."/>
            <person name="Thang M."/>
        </authorList>
    </citation>
    <scope>NUCLEOTIDE SEQUENCE</scope>
</reference>
<evidence type="ECO:0000256" key="1">
    <source>
        <dbReference type="SAM" id="MobiDB-lite"/>
    </source>
</evidence>
<feature type="compositionally biased region" description="Basic residues" evidence="1">
    <location>
        <begin position="67"/>
        <end position="82"/>
    </location>
</feature>
<dbReference type="Proteomes" id="UP001152797">
    <property type="component" value="Unassembled WGS sequence"/>
</dbReference>
<gene>
    <name evidence="2" type="ORF">C1SCF055_LOCUS24779</name>
</gene>
<dbReference type="EMBL" id="CAMXCT030002488">
    <property type="protein sequence ID" value="CAL4785796.1"/>
    <property type="molecule type" value="Genomic_DNA"/>
</dbReference>
<dbReference type="EMBL" id="CAMXCT020002488">
    <property type="protein sequence ID" value="CAL1151859.1"/>
    <property type="molecule type" value="Genomic_DNA"/>
</dbReference>
<protein>
    <submittedName>
        <fullName evidence="2">Uncharacterized protein</fullName>
    </submittedName>
</protein>
<keyword evidence="4" id="KW-1185">Reference proteome</keyword>
<evidence type="ECO:0000313" key="4">
    <source>
        <dbReference type="Proteomes" id="UP001152797"/>
    </source>
</evidence>
<feature type="non-terminal residue" evidence="2">
    <location>
        <position position="1"/>
    </location>
</feature>
<organism evidence="2">
    <name type="scientific">Cladocopium goreaui</name>
    <dbReference type="NCBI Taxonomy" id="2562237"/>
    <lineage>
        <taxon>Eukaryota</taxon>
        <taxon>Sar</taxon>
        <taxon>Alveolata</taxon>
        <taxon>Dinophyceae</taxon>
        <taxon>Suessiales</taxon>
        <taxon>Symbiodiniaceae</taxon>
        <taxon>Cladocopium</taxon>
    </lineage>
</organism>
<evidence type="ECO:0000313" key="3">
    <source>
        <dbReference type="EMBL" id="CAL4785796.1"/>
    </source>
</evidence>
<name>A0A9P1CVI3_9DINO</name>
<sequence length="82" mass="8646">SSSSSTAGQRNEDKGAQTDEESSSSECHPPEEPAPAKGPKGARPKTVGMPKLEPVEEETPCKDALMRKQKNKPKGNGKGKGK</sequence>
<feature type="compositionally biased region" description="Low complexity" evidence="1">
    <location>
        <begin position="35"/>
        <end position="45"/>
    </location>
</feature>
<evidence type="ECO:0000313" key="2">
    <source>
        <dbReference type="EMBL" id="CAI3998484.1"/>
    </source>
</evidence>